<protein>
    <submittedName>
        <fullName evidence="1">Uncharacterized protein</fullName>
    </submittedName>
</protein>
<keyword evidence="2" id="KW-1185">Reference proteome</keyword>
<evidence type="ECO:0000313" key="2">
    <source>
        <dbReference type="Proteomes" id="UP000595437"/>
    </source>
</evidence>
<sequence length="60" mass="7260">MIDGNVRRPGVFRTKNPQQVRWFVYSGPTERRCLHSSFAGQEDRHRGYYKVLRYTVLPWF</sequence>
<evidence type="ECO:0000313" key="1">
    <source>
        <dbReference type="EMBL" id="QQP36763.1"/>
    </source>
</evidence>
<name>A0A7T8GS25_CALRO</name>
<dbReference type="Proteomes" id="UP000595437">
    <property type="component" value="Chromosome 16"/>
</dbReference>
<organism evidence="1 2">
    <name type="scientific">Caligus rogercresseyi</name>
    <name type="common">Sea louse</name>
    <dbReference type="NCBI Taxonomy" id="217165"/>
    <lineage>
        <taxon>Eukaryota</taxon>
        <taxon>Metazoa</taxon>
        <taxon>Ecdysozoa</taxon>
        <taxon>Arthropoda</taxon>
        <taxon>Crustacea</taxon>
        <taxon>Multicrustacea</taxon>
        <taxon>Hexanauplia</taxon>
        <taxon>Copepoda</taxon>
        <taxon>Siphonostomatoida</taxon>
        <taxon>Caligidae</taxon>
        <taxon>Caligus</taxon>
    </lineage>
</organism>
<dbReference type="AlphaFoldDB" id="A0A7T8GS25"/>
<proteinExistence type="predicted"/>
<gene>
    <name evidence="1" type="ORF">FKW44_021959</name>
</gene>
<accession>A0A7T8GS25</accession>
<reference evidence="2" key="1">
    <citation type="submission" date="2021-01" db="EMBL/GenBank/DDBJ databases">
        <title>Caligus Genome Assembly.</title>
        <authorList>
            <person name="Gallardo-Escarate C."/>
        </authorList>
    </citation>
    <scope>NUCLEOTIDE SEQUENCE [LARGE SCALE GENOMIC DNA]</scope>
</reference>
<dbReference type="EMBL" id="CP045905">
    <property type="protein sequence ID" value="QQP36763.1"/>
    <property type="molecule type" value="Genomic_DNA"/>
</dbReference>